<proteinExistence type="predicted"/>
<reference evidence="1" key="1">
    <citation type="submission" date="2024-02" db="EMBL/GenBank/DDBJ databases">
        <authorList>
            <consortium name="Clinical and Environmental Microbiology Branch: Whole genome sequencing antimicrobial resistance pathogens in the healthcare setting"/>
        </authorList>
    </citation>
    <scope>NUCLEOTIDE SEQUENCE</scope>
    <source>
        <strain evidence="1">2021DK-00143</strain>
    </source>
</reference>
<protein>
    <submittedName>
        <fullName evidence="1">Uncharacterized protein</fullName>
    </submittedName>
</protein>
<evidence type="ECO:0000313" key="1">
    <source>
        <dbReference type="EMBL" id="EML1473851.1"/>
    </source>
</evidence>
<sequence length="48" mass="5621">MCVETNIRPHEPGLFDKPNVFEHRQRTDPWSTSDYDNTDASVRLKIGF</sequence>
<dbReference type="RefSeq" id="WP_155410909.1">
    <property type="nucleotide sequence ID" value="NZ_CACVCI010000001.1"/>
</dbReference>
<accession>A0AAI9GNR4</accession>
<dbReference type="EMBL" id="ABLOKC030000036">
    <property type="protein sequence ID" value="EML1473851.1"/>
    <property type="molecule type" value="Genomic_DNA"/>
</dbReference>
<organism evidence="1">
    <name type="scientific">Pluralibacter gergoviae</name>
    <name type="common">Enterobacter gergoviae</name>
    <dbReference type="NCBI Taxonomy" id="61647"/>
    <lineage>
        <taxon>Bacteria</taxon>
        <taxon>Pseudomonadati</taxon>
        <taxon>Pseudomonadota</taxon>
        <taxon>Gammaproteobacteria</taxon>
        <taxon>Enterobacterales</taxon>
        <taxon>Enterobacteriaceae</taxon>
        <taxon>Pluralibacter</taxon>
    </lineage>
</organism>
<gene>
    <name evidence="1" type="ORF">QEG54_004664</name>
</gene>
<comment type="caution">
    <text evidence="1">The sequence shown here is derived from an EMBL/GenBank/DDBJ whole genome shotgun (WGS) entry which is preliminary data.</text>
</comment>
<name>A0AAI9GNR4_PLUGE</name>
<dbReference type="AlphaFoldDB" id="A0AAI9GNR4"/>